<protein>
    <submittedName>
        <fullName evidence="1">Uncharacterized protein</fullName>
    </submittedName>
</protein>
<feature type="non-terminal residue" evidence="1">
    <location>
        <position position="1"/>
    </location>
</feature>
<gene>
    <name evidence="1" type="ORF">LEA_09554</name>
</gene>
<dbReference type="AlphaFoldDB" id="K1TH85"/>
<dbReference type="EMBL" id="AJWY01006407">
    <property type="protein sequence ID" value="EKC66944.1"/>
    <property type="molecule type" value="Genomic_DNA"/>
</dbReference>
<proteinExistence type="predicted"/>
<evidence type="ECO:0000313" key="1">
    <source>
        <dbReference type="EMBL" id="EKC66944.1"/>
    </source>
</evidence>
<sequence length="75" mass="8441">VGRVQFDPERESMTIIATLMHWTVGVENGRTERLYAIAADDLSELDSMSRSVGADHMPGLTFTSADDRYVKPRLR</sequence>
<comment type="caution">
    <text evidence="1">The sequence shown here is derived from an EMBL/GenBank/DDBJ whole genome shotgun (WGS) entry which is preliminary data.</text>
</comment>
<reference evidence="1" key="1">
    <citation type="journal article" date="2013" name="Environ. Microbiol.">
        <title>Microbiota from the distal guts of lean and obese adolescents exhibit partial functional redundancy besides clear differences in community structure.</title>
        <authorList>
            <person name="Ferrer M."/>
            <person name="Ruiz A."/>
            <person name="Lanza F."/>
            <person name="Haange S.B."/>
            <person name="Oberbach A."/>
            <person name="Till H."/>
            <person name="Bargiela R."/>
            <person name="Campoy C."/>
            <person name="Segura M.T."/>
            <person name="Richter M."/>
            <person name="von Bergen M."/>
            <person name="Seifert J."/>
            <person name="Suarez A."/>
        </authorList>
    </citation>
    <scope>NUCLEOTIDE SEQUENCE</scope>
</reference>
<name>K1TH85_9ZZZZ</name>
<organism evidence="1">
    <name type="scientific">human gut metagenome</name>
    <dbReference type="NCBI Taxonomy" id="408170"/>
    <lineage>
        <taxon>unclassified sequences</taxon>
        <taxon>metagenomes</taxon>
        <taxon>organismal metagenomes</taxon>
    </lineage>
</organism>
<accession>K1TH85</accession>